<evidence type="ECO:0000313" key="2">
    <source>
        <dbReference type="Proteomes" id="UP000648257"/>
    </source>
</evidence>
<keyword evidence="2" id="KW-1185">Reference proteome</keyword>
<proteinExistence type="predicted"/>
<evidence type="ECO:0000313" key="1">
    <source>
        <dbReference type="EMBL" id="MBC3809585.1"/>
    </source>
</evidence>
<sequence length="82" mass="8948">MPRNHGAAAATDITEEFTHRPWHQAVQCSWDGKILQLTAENDYDIDGLALSDEFADAITACIAPAFDGQVEILSVQVFGTEI</sequence>
<comment type="caution">
    <text evidence="1">The sequence shown here is derived from an EMBL/GenBank/DDBJ whole genome shotgun (WGS) entry which is preliminary data.</text>
</comment>
<dbReference type="RefSeq" id="WP_186924641.1">
    <property type="nucleotide sequence ID" value="NZ_JACOFW010000039.1"/>
</dbReference>
<gene>
    <name evidence="1" type="ORF">H8K52_19775</name>
</gene>
<name>A0ABR6X9H6_9BURK</name>
<dbReference type="Proteomes" id="UP000648257">
    <property type="component" value="Unassembled WGS sequence"/>
</dbReference>
<organism evidence="1 2">
    <name type="scientific">Undibacterium seohonense</name>
    <dbReference type="NCBI Taxonomy" id="1344950"/>
    <lineage>
        <taxon>Bacteria</taxon>
        <taxon>Pseudomonadati</taxon>
        <taxon>Pseudomonadota</taxon>
        <taxon>Betaproteobacteria</taxon>
        <taxon>Burkholderiales</taxon>
        <taxon>Oxalobacteraceae</taxon>
        <taxon>Undibacterium</taxon>
    </lineage>
</organism>
<accession>A0ABR6X9H6</accession>
<dbReference type="EMBL" id="JACOFW010000039">
    <property type="protein sequence ID" value="MBC3809585.1"/>
    <property type="molecule type" value="Genomic_DNA"/>
</dbReference>
<protein>
    <submittedName>
        <fullName evidence="1">Uncharacterized protein</fullName>
    </submittedName>
</protein>
<reference evidence="1 2" key="1">
    <citation type="submission" date="2020-08" db="EMBL/GenBank/DDBJ databases">
        <title>Novel species isolated from subtropical streams in China.</title>
        <authorList>
            <person name="Lu H."/>
        </authorList>
    </citation>
    <scope>NUCLEOTIDE SEQUENCE [LARGE SCALE GENOMIC DNA]</scope>
    <source>
        <strain evidence="1 2">KACC 16656</strain>
    </source>
</reference>